<dbReference type="GO" id="GO:0016757">
    <property type="term" value="F:glycosyltransferase activity"/>
    <property type="evidence" value="ECO:0007669"/>
    <property type="project" value="UniProtKB-KW"/>
</dbReference>
<feature type="binding site" evidence="1">
    <location>
        <position position="113"/>
    </location>
    <ligand>
        <name>L-histidine</name>
        <dbReference type="ChEBI" id="CHEBI:57595"/>
    </ligand>
</feature>
<dbReference type="EMBL" id="DVOH01000016">
    <property type="protein sequence ID" value="HIU99914.1"/>
    <property type="molecule type" value="Genomic_DNA"/>
</dbReference>
<protein>
    <submittedName>
        <fullName evidence="3">ATP phosphoribosyltransferase regulatory subunit</fullName>
    </submittedName>
</protein>
<dbReference type="AlphaFoldDB" id="A0A9D1NBQ7"/>
<dbReference type="GO" id="GO:0004821">
    <property type="term" value="F:histidine-tRNA ligase activity"/>
    <property type="evidence" value="ECO:0007669"/>
    <property type="project" value="TreeGrafter"/>
</dbReference>
<dbReference type="Proteomes" id="UP000886891">
    <property type="component" value="Unassembled WGS sequence"/>
</dbReference>
<evidence type="ECO:0000313" key="3">
    <source>
        <dbReference type="EMBL" id="HIU99914.1"/>
    </source>
</evidence>
<keyword evidence="3" id="KW-0808">Transferase</keyword>
<organism evidence="3 4">
    <name type="scientific">Candidatus Stercoripulliclostridium merdipullorum</name>
    <dbReference type="NCBI Taxonomy" id="2840952"/>
    <lineage>
        <taxon>Bacteria</taxon>
        <taxon>Bacillati</taxon>
        <taxon>Bacillota</taxon>
        <taxon>Clostridia</taxon>
        <taxon>Eubacteriales</taxon>
        <taxon>Candidatus Stercoripulliclostridium</taxon>
    </lineage>
</organism>
<dbReference type="PANTHER" id="PTHR43707:SF1">
    <property type="entry name" value="HISTIDINE--TRNA LIGASE, MITOCHONDRIAL-RELATED"/>
    <property type="match status" value="1"/>
</dbReference>
<sequence length="369" mass="40457">MDFSIATLKLEERLPLELRALYERYGYRKYRMSQFEEYGLYLENKRFLESEKLITFHDSAGRLLALKPDVTLSIVKNTRGSRKAAEKLYYIENVFRYAPTTKEYKEIAQVGLELIGTVGTYEAAEAVTLAAKSLAAIDPDYVIDLSHIGILGELMGGLNAPEQVKKSLLKAIRQKNLHDLARLAEEGGIDRAFVDSVTALTAVQGDLAAAISAARKVCPAAKEALDELEAICAILEAEGLADKIRADFSIVNDIEYYDGVIFQGYVGKVPHVVAAGGCYGKLLQKFGKDTDAVGFAVYLDGLSRYYPTSAFSVDAVVVYEGDPAAALAFADRLRAQGKTVWMGSTPPVELRFKTMYRVGATGTEEVTNA</sequence>
<feature type="binding site" evidence="1">
    <location>
        <position position="96"/>
    </location>
    <ligand>
        <name>L-histidine</name>
        <dbReference type="ChEBI" id="CHEBI:57595"/>
    </ligand>
</feature>
<dbReference type="InterPro" id="IPR004516">
    <property type="entry name" value="HisRS/HisZ"/>
</dbReference>
<evidence type="ECO:0000259" key="2">
    <source>
        <dbReference type="Pfam" id="PF13393"/>
    </source>
</evidence>
<feature type="domain" description="Class II Histidinyl-tRNA synthetase (HisRS)-like catalytic core" evidence="2">
    <location>
        <begin position="9"/>
        <end position="301"/>
    </location>
</feature>
<dbReference type="Pfam" id="PF13393">
    <property type="entry name" value="tRNA-synt_His"/>
    <property type="match status" value="1"/>
</dbReference>
<evidence type="ECO:0000256" key="1">
    <source>
        <dbReference type="PIRSR" id="PIRSR001549-1"/>
    </source>
</evidence>
<dbReference type="GO" id="GO:0005737">
    <property type="term" value="C:cytoplasm"/>
    <property type="evidence" value="ECO:0007669"/>
    <property type="project" value="InterPro"/>
</dbReference>
<dbReference type="SUPFAM" id="SSF55681">
    <property type="entry name" value="Class II aaRS and biotin synthetases"/>
    <property type="match status" value="1"/>
</dbReference>
<dbReference type="Gene3D" id="3.30.930.10">
    <property type="entry name" value="Bira Bifunctional Protein, Domain 2"/>
    <property type="match status" value="1"/>
</dbReference>
<dbReference type="PIRSF" id="PIRSF001549">
    <property type="entry name" value="His-tRNA_synth"/>
    <property type="match status" value="1"/>
</dbReference>
<dbReference type="GO" id="GO:0140096">
    <property type="term" value="F:catalytic activity, acting on a protein"/>
    <property type="evidence" value="ECO:0007669"/>
    <property type="project" value="UniProtKB-ARBA"/>
</dbReference>
<reference evidence="3" key="2">
    <citation type="journal article" date="2021" name="PeerJ">
        <title>Extensive microbial diversity within the chicken gut microbiome revealed by metagenomics and culture.</title>
        <authorList>
            <person name="Gilroy R."/>
            <person name="Ravi A."/>
            <person name="Getino M."/>
            <person name="Pursley I."/>
            <person name="Horton D.L."/>
            <person name="Alikhan N.F."/>
            <person name="Baker D."/>
            <person name="Gharbi K."/>
            <person name="Hall N."/>
            <person name="Watson M."/>
            <person name="Adriaenssens E.M."/>
            <person name="Foster-Nyarko E."/>
            <person name="Jarju S."/>
            <person name="Secka A."/>
            <person name="Antonio M."/>
            <person name="Oren A."/>
            <person name="Chaudhuri R.R."/>
            <person name="La Ragione R."/>
            <person name="Hildebrand F."/>
            <person name="Pallen M.J."/>
        </authorList>
    </citation>
    <scope>NUCLEOTIDE SEQUENCE</scope>
    <source>
        <strain evidence="3">23406</strain>
    </source>
</reference>
<proteinExistence type="predicted"/>
<feature type="binding site" evidence="1">
    <location>
        <begin position="256"/>
        <end position="257"/>
    </location>
    <ligand>
        <name>L-histidine</name>
        <dbReference type="ChEBI" id="CHEBI:57595"/>
    </ligand>
</feature>
<dbReference type="InterPro" id="IPR041715">
    <property type="entry name" value="HisRS-like_core"/>
</dbReference>
<feature type="binding site" evidence="1">
    <location>
        <position position="109"/>
    </location>
    <ligand>
        <name>L-histidine</name>
        <dbReference type="ChEBI" id="CHEBI:57595"/>
    </ligand>
</feature>
<evidence type="ECO:0000313" key="4">
    <source>
        <dbReference type="Proteomes" id="UP000886891"/>
    </source>
</evidence>
<reference evidence="3" key="1">
    <citation type="submission" date="2020-10" db="EMBL/GenBank/DDBJ databases">
        <authorList>
            <person name="Gilroy R."/>
        </authorList>
    </citation>
    <scope>NUCLEOTIDE SEQUENCE</scope>
    <source>
        <strain evidence="3">23406</strain>
    </source>
</reference>
<keyword evidence="3" id="KW-0328">Glycosyltransferase</keyword>
<comment type="caution">
    <text evidence="3">The sequence shown here is derived from an EMBL/GenBank/DDBJ whole genome shotgun (WGS) entry which is preliminary data.</text>
</comment>
<dbReference type="PANTHER" id="PTHR43707">
    <property type="entry name" value="HISTIDYL-TRNA SYNTHETASE"/>
    <property type="match status" value="1"/>
</dbReference>
<dbReference type="GO" id="GO:0006427">
    <property type="term" value="P:histidyl-tRNA aminoacylation"/>
    <property type="evidence" value="ECO:0007669"/>
    <property type="project" value="TreeGrafter"/>
</dbReference>
<gene>
    <name evidence="3" type="ORF">IAB14_02220</name>
</gene>
<accession>A0A9D1NBQ7</accession>
<name>A0A9D1NBQ7_9FIRM</name>
<feature type="binding site" evidence="1">
    <location>
        <begin position="69"/>
        <end position="71"/>
    </location>
    <ligand>
        <name>L-histidine</name>
        <dbReference type="ChEBI" id="CHEBI:57595"/>
    </ligand>
</feature>
<dbReference type="InterPro" id="IPR045864">
    <property type="entry name" value="aa-tRNA-synth_II/BPL/LPL"/>
</dbReference>